<feature type="compositionally biased region" description="Polar residues" evidence="1">
    <location>
        <begin position="663"/>
        <end position="706"/>
    </location>
</feature>
<sequence length="1002" mass="107926">MASLADAVPQVNGLAEPSPPSPPSPSSSASPSQPQPQSESAQSANAPTKRKRESSDDGSVALGADADDEEEDKPLVNGNHHIRDESALIRDYLDVLRRYATTFPLPIISLPSDHANCQFGRVAIGCIICLLAFARYDTTPSILKRPLPEPSAADEPQSKRQKSDHDVKGLCIQDKVDRNSYQLLDQLVLDLQQAIQDRGAEMQSAQSSDGIEFDEDAFIELANLKEKALEIHSREMAYPQAAPSAAKSGPGALDGIAQKPAVGNTVLTVFGSAPQPKTLFSSLQKREPAPDRPEGLVKPLPDVQLPGGISTTTVLPTTSSDSASRVPTLGELFPSPANLPPLQPPKAPKTATKSKVLGFYHPELAERSRYRQGSYFTTDLTTGAWLDYSNATPPSKNRSRQRERTLSLAGQKPSTADLEMTEMETLFRGAFSSFAPEKDDSGAIIPSGEVARIWYQRQGHRYMEQLIESERVEDEVDEAIPEVISFPIDEDAIDEVVENWDDSMIDPRLTIDDILGKKSDEEKQIDDILEEVSDSIETLSSYQRNRNMALPTSQNRNSADPAKADMLNGSLAQEPTDEERDTYDMLKAQLALVIQSLPPFAVARLNSDKLAELNVSTKLEIRSDVYKGVMEEDEASARLKHQQQAAVQAAQTPRQPQRAPSFQGGTSYQQYNRPFPVQNQTPVPIPNHYQQSPMRAQMPPSFQRQASAPMAGMQPQQHRQPSGQPFARPNGYIPQPMQQRPYGTPGAIPPYPASPVQQRIPAGYPGAPPPGTPGQRYPPTFTGYSPQQQPAGMQPQYHQQQGGFASHLNGAGAMPPRTMSPQVPQYQPAASYSPRAVPQAVPRPQSYGPPGQPGAHPGIPRFPSNGVQQNSPQSPAPGSGPGGWVNPISPQRQYEQQLQARNQAATRLNAFGEKIQNAHAIGVSGLGGIGIGGAPVDMAKLAQMRANMPGGISQSSPSPRPISSGLPAGVNGVPQPSPSPASVPGATPSPAPSANMQSQAPA</sequence>
<proteinExistence type="predicted"/>
<feature type="compositionally biased region" description="Polar residues" evidence="1">
    <location>
        <begin position="888"/>
        <end position="900"/>
    </location>
</feature>
<feature type="compositionally biased region" description="Low complexity" evidence="1">
    <location>
        <begin position="642"/>
        <end position="660"/>
    </location>
</feature>
<comment type="caution">
    <text evidence="4">The sequence shown here is derived from an EMBL/GenBank/DDBJ whole genome shotgun (WGS) entry which is preliminary data.</text>
</comment>
<feature type="region of interest" description="Disordered" evidence="1">
    <location>
        <begin position="636"/>
        <end position="900"/>
    </location>
</feature>
<feature type="region of interest" description="Disordered" evidence="1">
    <location>
        <begin position="1"/>
        <end position="79"/>
    </location>
</feature>
<organism evidence="4 5">
    <name type="scientific">Cytospora leucostoma</name>
    <dbReference type="NCBI Taxonomy" id="1230097"/>
    <lineage>
        <taxon>Eukaryota</taxon>
        <taxon>Fungi</taxon>
        <taxon>Dikarya</taxon>
        <taxon>Ascomycota</taxon>
        <taxon>Pezizomycotina</taxon>
        <taxon>Sordariomycetes</taxon>
        <taxon>Sordariomycetidae</taxon>
        <taxon>Diaporthales</taxon>
        <taxon>Cytosporaceae</taxon>
        <taxon>Cytospora</taxon>
    </lineage>
</organism>
<reference evidence="4 5" key="1">
    <citation type="submission" date="2015-09" db="EMBL/GenBank/DDBJ databases">
        <title>Host preference determinants of Valsa canker pathogens revealed by comparative genomics.</title>
        <authorList>
            <person name="Yin Z."/>
            <person name="Huang L."/>
        </authorList>
    </citation>
    <scope>NUCLEOTIDE SEQUENCE [LARGE SCALE GENOMIC DNA]</scope>
    <source>
        <strain evidence="4 5">SXYLt</strain>
    </source>
</reference>
<feature type="region of interest" description="Disordered" evidence="1">
    <location>
        <begin position="543"/>
        <end position="563"/>
    </location>
</feature>
<dbReference type="OrthoDB" id="5354458at2759"/>
<feature type="compositionally biased region" description="Polar residues" evidence="1">
    <location>
        <begin position="782"/>
        <end position="803"/>
    </location>
</feature>
<keyword evidence="5" id="KW-1185">Reference proteome</keyword>
<dbReference type="InterPro" id="IPR057199">
    <property type="entry name" value="DUF7877"/>
</dbReference>
<feature type="compositionally biased region" description="Low complexity" evidence="1">
    <location>
        <begin position="26"/>
        <end position="44"/>
    </location>
</feature>
<evidence type="ECO:0000256" key="1">
    <source>
        <dbReference type="SAM" id="MobiDB-lite"/>
    </source>
</evidence>
<gene>
    <name evidence="4" type="ORF">VPNG_06334</name>
</gene>
<dbReference type="InParanoid" id="A0A423X2E6"/>
<dbReference type="Pfam" id="PF25289">
    <property type="entry name" value="DUF7877"/>
    <property type="match status" value="1"/>
</dbReference>
<evidence type="ECO:0000259" key="2">
    <source>
        <dbReference type="Pfam" id="PF25009"/>
    </source>
</evidence>
<feature type="compositionally biased region" description="Low complexity" evidence="1">
    <location>
        <begin position="949"/>
        <end position="967"/>
    </location>
</feature>
<feature type="region of interest" description="Disordered" evidence="1">
    <location>
        <begin position="948"/>
        <end position="1002"/>
    </location>
</feature>
<protein>
    <submittedName>
        <fullName evidence="4">Uncharacterized protein</fullName>
    </submittedName>
</protein>
<feature type="region of interest" description="Disordered" evidence="1">
    <location>
        <begin position="144"/>
        <end position="167"/>
    </location>
</feature>
<feature type="compositionally biased region" description="Polar residues" evidence="1">
    <location>
        <begin position="543"/>
        <end position="558"/>
    </location>
</feature>
<feature type="compositionally biased region" description="Low complexity" evidence="1">
    <location>
        <begin position="868"/>
        <end position="877"/>
    </location>
</feature>
<feature type="compositionally biased region" description="Basic and acidic residues" evidence="1">
    <location>
        <begin position="284"/>
        <end position="295"/>
    </location>
</feature>
<evidence type="ECO:0000313" key="5">
    <source>
        <dbReference type="Proteomes" id="UP000285146"/>
    </source>
</evidence>
<feature type="compositionally biased region" description="Pro residues" evidence="1">
    <location>
        <begin position="975"/>
        <end position="991"/>
    </location>
</feature>
<feature type="domain" description="DUF7785" evidence="2">
    <location>
        <begin position="522"/>
        <end position="621"/>
    </location>
</feature>
<feature type="region of interest" description="Disordered" evidence="1">
    <location>
        <begin position="386"/>
        <end position="411"/>
    </location>
</feature>
<feature type="domain" description="DUF7877" evidence="3">
    <location>
        <begin position="133"/>
        <end position="229"/>
    </location>
</feature>
<feature type="compositionally biased region" description="Basic and acidic residues" evidence="1">
    <location>
        <begin position="156"/>
        <end position="167"/>
    </location>
</feature>
<dbReference type="InterPro" id="IPR056687">
    <property type="entry name" value="DUF7785"/>
</dbReference>
<accession>A0A423X2E6</accession>
<dbReference type="AlphaFoldDB" id="A0A423X2E6"/>
<feature type="compositionally biased region" description="Polar residues" evidence="1">
    <location>
        <begin position="819"/>
        <end position="830"/>
    </location>
</feature>
<name>A0A423X2E6_9PEZI</name>
<feature type="compositionally biased region" description="Polar residues" evidence="1">
    <location>
        <begin position="714"/>
        <end position="723"/>
    </location>
</feature>
<evidence type="ECO:0000259" key="3">
    <source>
        <dbReference type="Pfam" id="PF25289"/>
    </source>
</evidence>
<dbReference type="EMBL" id="LKEB01000030">
    <property type="protein sequence ID" value="ROW09916.1"/>
    <property type="molecule type" value="Genomic_DNA"/>
</dbReference>
<dbReference type="Pfam" id="PF25009">
    <property type="entry name" value="DUF7785"/>
    <property type="match status" value="1"/>
</dbReference>
<feature type="compositionally biased region" description="Polar residues" evidence="1">
    <location>
        <begin position="309"/>
        <end position="324"/>
    </location>
</feature>
<dbReference type="Proteomes" id="UP000285146">
    <property type="component" value="Unassembled WGS sequence"/>
</dbReference>
<evidence type="ECO:0000313" key="4">
    <source>
        <dbReference type="EMBL" id="ROW09916.1"/>
    </source>
</evidence>
<dbReference type="STRING" id="1230097.A0A423X2E6"/>
<feature type="region of interest" description="Disordered" evidence="1">
    <location>
        <begin position="282"/>
        <end position="324"/>
    </location>
</feature>